<feature type="compositionally biased region" description="Polar residues" evidence="2">
    <location>
        <begin position="493"/>
        <end position="502"/>
    </location>
</feature>
<feature type="compositionally biased region" description="Basic and acidic residues" evidence="2">
    <location>
        <begin position="158"/>
        <end position="171"/>
    </location>
</feature>
<feature type="region of interest" description="Disordered" evidence="2">
    <location>
        <begin position="455"/>
        <end position="513"/>
    </location>
</feature>
<proteinExistence type="predicted"/>
<evidence type="ECO:0000256" key="2">
    <source>
        <dbReference type="SAM" id="MobiDB-lite"/>
    </source>
</evidence>
<protein>
    <submittedName>
        <fullName evidence="3">Uncharacterized protein</fullName>
    </submittedName>
</protein>
<dbReference type="InterPro" id="IPR038777">
    <property type="entry name" value="At4g18490-like"/>
</dbReference>
<keyword evidence="1" id="KW-0175">Coiled coil</keyword>
<accession>A0AAN9EAU6</accession>
<feature type="compositionally biased region" description="Polar residues" evidence="2">
    <location>
        <begin position="253"/>
        <end position="271"/>
    </location>
</feature>
<feature type="region of interest" description="Disordered" evidence="2">
    <location>
        <begin position="139"/>
        <end position="273"/>
    </location>
</feature>
<organism evidence="3 4">
    <name type="scientific">Crotalaria pallida</name>
    <name type="common">Smooth rattlebox</name>
    <name type="synonym">Crotalaria striata</name>
    <dbReference type="NCBI Taxonomy" id="3830"/>
    <lineage>
        <taxon>Eukaryota</taxon>
        <taxon>Viridiplantae</taxon>
        <taxon>Streptophyta</taxon>
        <taxon>Embryophyta</taxon>
        <taxon>Tracheophyta</taxon>
        <taxon>Spermatophyta</taxon>
        <taxon>Magnoliopsida</taxon>
        <taxon>eudicotyledons</taxon>
        <taxon>Gunneridae</taxon>
        <taxon>Pentapetalae</taxon>
        <taxon>rosids</taxon>
        <taxon>fabids</taxon>
        <taxon>Fabales</taxon>
        <taxon>Fabaceae</taxon>
        <taxon>Papilionoideae</taxon>
        <taxon>50 kb inversion clade</taxon>
        <taxon>genistoids sensu lato</taxon>
        <taxon>core genistoids</taxon>
        <taxon>Crotalarieae</taxon>
        <taxon>Crotalaria</taxon>
    </lineage>
</organism>
<sequence length="864" mass="96410">MAEQLKESSSADSKEKSSLPDDKIGKEFLGSWKSMSIADDDAMDFNFDTIPKGKKKTFDFDKLDMDFNLDDDFGKISSFKVDMSDLDFTCPPNNSSQTKDKKGESSGAKAGKQDGFNFSFDFNELESFNLDSRLKKVDTNSNRKVIKKGVDTEGSDSEGPKKPKTNYDESIHASNDSMAIKPPASEKLETSKVDNLVGNLGRVASRQDDSVSKPIELRTSNISKTTRTKEMDQERDLPEKTKSAESKPEEVITKSSQPVCQSDSEQDTIPQQHAKMFSSGTKVINVSGDKQKVIDKATYMDSDFVDLQSEKSSRLHITKSDSSVEEATNLGSGTEEEVTNDPHPKNNDTSLENIYEDAYKKISCDNEIREDKKSSLEHHLAPESRKPIVDKMMLMKDRELQGMQPNMSSRPEEMSFLKHLSSTAGTKGISFGCQKSSDKHLRSITQARESCRSNDMRIGSKLVSDSLPASDKLKRGGPALHGSKDDLKDGSNPRESTVSDVTPSAGKLAGNMQSFHEEVNKSKAILRETGMSNKDVNILSYLDFVNVNARVDRPYIQQDFKLLEVLLWFQEVLPLFLDFCSSQVNPSCLTDKTAKNATHMSVYPKAEILGKESSQKPRTTSIEGNKLSSFKPGKTTHALSSLKTIRNIGANRVMATSLHQKEVNSLVRSEQNTEIQGITALQNDHLTSSGDNQKPSTPILKRKIIEFLWTSNIALHTCRNSKKSSEEVVEQVLSKPNSMLYNHPTLELESPSEIKVTEVEIPASVQMEDNSNVEKAEAYMKELEDICNMLKKKHEEAKELLVRAIVNDNNLLMLNHPICEEKISFHSSFLSFLLCYLVLENKAGYFLNICEHLEGSEICIPIDL</sequence>
<comment type="caution">
    <text evidence="3">The sequence shown here is derived from an EMBL/GenBank/DDBJ whole genome shotgun (WGS) entry which is preliminary data.</text>
</comment>
<feature type="region of interest" description="Disordered" evidence="2">
    <location>
        <begin position="1"/>
        <end position="25"/>
    </location>
</feature>
<feature type="compositionally biased region" description="Basic and acidic residues" evidence="2">
    <location>
        <begin position="482"/>
        <end position="492"/>
    </location>
</feature>
<dbReference type="Proteomes" id="UP001372338">
    <property type="component" value="Unassembled WGS sequence"/>
</dbReference>
<dbReference type="PANTHER" id="PTHR36380">
    <property type="entry name" value="BNAA03G58330D PROTEIN"/>
    <property type="match status" value="1"/>
</dbReference>
<evidence type="ECO:0000256" key="1">
    <source>
        <dbReference type="SAM" id="Coils"/>
    </source>
</evidence>
<reference evidence="3 4" key="1">
    <citation type="submission" date="2024-01" db="EMBL/GenBank/DDBJ databases">
        <title>The genomes of 5 underutilized Papilionoideae crops provide insights into root nodulation and disease resistanc.</title>
        <authorList>
            <person name="Yuan L."/>
        </authorList>
    </citation>
    <scope>NUCLEOTIDE SEQUENCE [LARGE SCALE GENOMIC DNA]</scope>
    <source>
        <strain evidence="3">ZHUSHIDOU_FW_LH</strain>
        <tissue evidence="3">Leaf</tissue>
    </source>
</reference>
<feature type="region of interest" description="Disordered" evidence="2">
    <location>
        <begin position="309"/>
        <end position="350"/>
    </location>
</feature>
<dbReference type="EMBL" id="JAYWIO010000007">
    <property type="protein sequence ID" value="KAK7252101.1"/>
    <property type="molecule type" value="Genomic_DNA"/>
</dbReference>
<name>A0AAN9EAU6_CROPI</name>
<feature type="region of interest" description="Disordered" evidence="2">
    <location>
        <begin position="87"/>
        <end position="115"/>
    </location>
</feature>
<evidence type="ECO:0000313" key="4">
    <source>
        <dbReference type="Proteomes" id="UP001372338"/>
    </source>
</evidence>
<feature type="coiled-coil region" evidence="1">
    <location>
        <begin position="773"/>
        <end position="800"/>
    </location>
</feature>
<evidence type="ECO:0000313" key="3">
    <source>
        <dbReference type="EMBL" id="KAK7252101.1"/>
    </source>
</evidence>
<dbReference type="AlphaFoldDB" id="A0AAN9EAU6"/>
<feature type="compositionally biased region" description="Basic and acidic residues" evidence="2">
    <location>
        <begin position="227"/>
        <end position="252"/>
    </location>
</feature>
<feature type="compositionally biased region" description="Basic and acidic residues" evidence="2">
    <location>
        <begin position="12"/>
        <end position="25"/>
    </location>
</feature>
<dbReference type="PANTHER" id="PTHR36380:SF1">
    <property type="entry name" value="OS01G0755100 PROTEIN"/>
    <property type="match status" value="1"/>
</dbReference>
<gene>
    <name evidence="3" type="ORF">RIF29_35825</name>
</gene>
<keyword evidence="4" id="KW-1185">Reference proteome</keyword>